<feature type="chain" id="PRO_5018763004" description="DUF4840 domain-containing protein" evidence="1">
    <location>
        <begin position="26"/>
        <end position="189"/>
    </location>
</feature>
<dbReference type="Proteomes" id="UP000278983">
    <property type="component" value="Unassembled WGS sequence"/>
</dbReference>
<name>A0A3S0S108_9BACT</name>
<keyword evidence="1" id="KW-0732">Signal</keyword>
<feature type="signal peptide" evidence="1">
    <location>
        <begin position="1"/>
        <end position="25"/>
    </location>
</feature>
<evidence type="ECO:0000313" key="3">
    <source>
        <dbReference type="Proteomes" id="UP000278983"/>
    </source>
</evidence>
<protein>
    <recommendedName>
        <fullName evidence="4">DUF4840 domain-containing protein</fullName>
    </recommendedName>
</protein>
<evidence type="ECO:0008006" key="4">
    <source>
        <dbReference type="Google" id="ProtNLM"/>
    </source>
</evidence>
<evidence type="ECO:0000256" key="1">
    <source>
        <dbReference type="SAM" id="SignalP"/>
    </source>
</evidence>
<accession>A0A3S0S108</accession>
<dbReference type="AlphaFoldDB" id="A0A3S0S108"/>
<sequence>MKNNIAYMLAVVTMLLFAGCSNEDASDYIHHNFDRNFDIAEVFTASWIVDGNNVGKCKLLMSSEYVGFSNIPYKTICSKVFSEDEMKDFNVSFDISKSYLSMMILQYRLTGYSATGDSYYYDYLPLLHTFRVHVNGTEYTVAMSVSGTGTKMKTPYSQLLSNLVIDKIKVEGTDRECSTPLKIVNIAKL</sequence>
<reference evidence="2 3" key="1">
    <citation type="submission" date="2018-12" db="EMBL/GenBank/DDBJ databases">
        <title>Genome sequencing of Prevotella sp. KCOM 3155 (= JS262).</title>
        <authorList>
            <person name="Kook J.-K."/>
            <person name="Park S.-N."/>
            <person name="Lim Y.K."/>
        </authorList>
    </citation>
    <scope>NUCLEOTIDE SEQUENCE [LARGE SCALE GENOMIC DNA]</scope>
    <source>
        <strain evidence="2 3">KCOM 3155</strain>
    </source>
</reference>
<dbReference type="RefSeq" id="WP_126679343.1">
    <property type="nucleotide sequence ID" value="NZ_RYYU01000001.1"/>
</dbReference>
<organism evidence="2 3">
    <name type="scientific">Prevotella koreensis</name>
    <dbReference type="NCBI Taxonomy" id="2490854"/>
    <lineage>
        <taxon>Bacteria</taxon>
        <taxon>Pseudomonadati</taxon>
        <taxon>Bacteroidota</taxon>
        <taxon>Bacteroidia</taxon>
        <taxon>Bacteroidales</taxon>
        <taxon>Prevotellaceae</taxon>
        <taxon>Prevotella</taxon>
    </lineage>
</organism>
<keyword evidence="3" id="KW-1185">Reference proteome</keyword>
<dbReference type="PROSITE" id="PS51257">
    <property type="entry name" value="PROKAR_LIPOPROTEIN"/>
    <property type="match status" value="1"/>
</dbReference>
<proteinExistence type="predicted"/>
<gene>
    <name evidence="2" type="ORF">EHV08_11180</name>
</gene>
<evidence type="ECO:0000313" key="2">
    <source>
        <dbReference type="EMBL" id="RUL60251.1"/>
    </source>
</evidence>
<dbReference type="EMBL" id="RYYU01000001">
    <property type="protein sequence ID" value="RUL60251.1"/>
    <property type="molecule type" value="Genomic_DNA"/>
</dbReference>
<comment type="caution">
    <text evidence="2">The sequence shown here is derived from an EMBL/GenBank/DDBJ whole genome shotgun (WGS) entry which is preliminary data.</text>
</comment>